<dbReference type="Proteomes" id="UP000324517">
    <property type="component" value="Unassembled WGS sequence"/>
</dbReference>
<gene>
    <name evidence="2" type="ORF">FZC75_18330</name>
</gene>
<dbReference type="EMBL" id="VTET01000011">
    <property type="protein sequence ID" value="TYS67959.1"/>
    <property type="molecule type" value="Genomic_DNA"/>
</dbReference>
<dbReference type="OrthoDB" id="2855396at2"/>
<evidence type="ECO:0000313" key="3">
    <source>
        <dbReference type="Proteomes" id="UP000324517"/>
    </source>
</evidence>
<evidence type="ECO:0000259" key="1">
    <source>
        <dbReference type="Pfam" id="PF14417"/>
    </source>
</evidence>
<accession>A0A5D4SYC5</accession>
<sequence>MHSKMYQLFEEQRSVHVLYPYVGLKNYISTVVDFVLNGIMAGDYVILIENERNYRLIHRELSNRLTFEQFNFFHRVNNFDFYFKNGSYQPPAILEYFNKTVQPYLDKNLSFRTWAHVEWASVGDPLHLIEDIERTADEKVISLSFPLICAYEAEQMPIQLQTILFETHPYILLEENFISSELYIPLVDVE</sequence>
<dbReference type="InterPro" id="IPR025847">
    <property type="entry name" value="MEDS_domain"/>
</dbReference>
<dbReference type="AlphaFoldDB" id="A0A5D4SYC5"/>
<protein>
    <recommendedName>
        <fullName evidence="1">MEDS domain-containing protein</fullName>
    </recommendedName>
</protein>
<reference evidence="2 3" key="1">
    <citation type="submission" date="2019-08" db="EMBL/GenBank/DDBJ databases">
        <title>Bacillus genomes from the desert of Cuatro Cienegas, Coahuila.</title>
        <authorList>
            <person name="Olmedo-Alvarez G."/>
        </authorList>
    </citation>
    <scope>NUCLEOTIDE SEQUENCE [LARGE SCALE GENOMIC DNA]</scope>
    <source>
        <strain evidence="2 3">CH98b_3T</strain>
    </source>
</reference>
<evidence type="ECO:0000313" key="2">
    <source>
        <dbReference type="EMBL" id="TYS67959.1"/>
    </source>
</evidence>
<proteinExistence type="predicted"/>
<name>A0A5D4SYC5_9BACI</name>
<comment type="caution">
    <text evidence="2">The sequence shown here is derived from an EMBL/GenBank/DDBJ whole genome shotgun (WGS) entry which is preliminary data.</text>
</comment>
<feature type="domain" description="MEDS" evidence="1">
    <location>
        <begin position="16"/>
        <end position="169"/>
    </location>
</feature>
<organism evidence="2 3">
    <name type="scientific">Sutcliffiella horikoshii</name>
    <dbReference type="NCBI Taxonomy" id="79883"/>
    <lineage>
        <taxon>Bacteria</taxon>
        <taxon>Bacillati</taxon>
        <taxon>Bacillota</taxon>
        <taxon>Bacilli</taxon>
        <taxon>Bacillales</taxon>
        <taxon>Bacillaceae</taxon>
        <taxon>Sutcliffiella</taxon>
    </lineage>
</organism>
<dbReference type="Pfam" id="PF14417">
    <property type="entry name" value="MEDS"/>
    <property type="match status" value="1"/>
</dbReference>